<dbReference type="GO" id="GO:0030649">
    <property type="term" value="P:aminoglycoside antibiotic catabolic process"/>
    <property type="evidence" value="ECO:0007669"/>
    <property type="project" value="TreeGrafter"/>
</dbReference>
<dbReference type="PANTHER" id="PTHR37817:SF1">
    <property type="entry name" value="N-ACETYLTRANSFERASE EIS"/>
    <property type="match status" value="1"/>
</dbReference>
<dbReference type="EMBL" id="QGLF01000001">
    <property type="protein sequence ID" value="PWR23105.1"/>
    <property type="molecule type" value="Genomic_DNA"/>
</dbReference>
<evidence type="ECO:0000313" key="3">
    <source>
        <dbReference type="Proteomes" id="UP000246077"/>
    </source>
</evidence>
<dbReference type="AlphaFoldDB" id="A0A317ED14"/>
<sequence length="165" mass="17014">MDYREAVPADDDAIAALTTAAFGQPEEAELVAALARDGDVELSLVAVEGETVVGHILYSDLGVVVDGRPVRAVALAPVSVVPGRQGRGIGAALVRASLGLLRDRGIEAVVVLGHARYYPRFGFSAALAAKLEAPFAGDAFMALELRPGALAGHVGAVHYARAFGL</sequence>
<protein>
    <submittedName>
        <fullName evidence="2">N-acetyltransferase</fullName>
    </submittedName>
</protein>
<dbReference type="Proteomes" id="UP000246077">
    <property type="component" value="Unassembled WGS sequence"/>
</dbReference>
<dbReference type="InterPro" id="IPR051554">
    <property type="entry name" value="Acetyltransferase_Eis"/>
</dbReference>
<dbReference type="Pfam" id="PF13527">
    <property type="entry name" value="Acetyltransf_9"/>
    <property type="match status" value="1"/>
</dbReference>
<name>A0A317ED14_9PROT</name>
<feature type="domain" description="N-acetyltransferase" evidence="1">
    <location>
        <begin position="1"/>
        <end position="146"/>
    </location>
</feature>
<gene>
    <name evidence="2" type="ORF">DKG75_00585</name>
</gene>
<comment type="caution">
    <text evidence="2">The sequence shown here is derived from an EMBL/GenBank/DDBJ whole genome shotgun (WGS) entry which is preliminary data.</text>
</comment>
<dbReference type="SUPFAM" id="SSF55729">
    <property type="entry name" value="Acyl-CoA N-acyltransferases (Nat)"/>
    <property type="match status" value="1"/>
</dbReference>
<dbReference type="InterPro" id="IPR000182">
    <property type="entry name" value="GNAT_dom"/>
</dbReference>
<dbReference type="PANTHER" id="PTHR37817">
    <property type="entry name" value="N-ACETYLTRANSFERASE EIS"/>
    <property type="match status" value="1"/>
</dbReference>
<dbReference type="PROSITE" id="PS51186">
    <property type="entry name" value="GNAT"/>
    <property type="match status" value="1"/>
</dbReference>
<evidence type="ECO:0000259" key="1">
    <source>
        <dbReference type="PROSITE" id="PS51186"/>
    </source>
</evidence>
<dbReference type="CDD" id="cd04301">
    <property type="entry name" value="NAT_SF"/>
    <property type="match status" value="1"/>
</dbReference>
<reference evidence="3" key="1">
    <citation type="submission" date="2018-05" db="EMBL/GenBank/DDBJ databases">
        <title>Zavarzinia sp. HR-AS.</title>
        <authorList>
            <person name="Lee Y."/>
            <person name="Jeon C.O."/>
        </authorList>
    </citation>
    <scope>NUCLEOTIDE SEQUENCE [LARGE SCALE GENOMIC DNA]</scope>
    <source>
        <strain evidence="3">DSM 1231</strain>
    </source>
</reference>
<dbReference type="Gene3D" id="3.40.630.30">
    <property type="match status" value="1"/>
</dbReference>
<accession>A0A317ED14</accession>
<keyword evidence="2" id="KW-0808">Transferase</keyword>
<dbReference type="OrthoDB" id="9797178at2"/>
<dbReference type="InterPro" id="IPR016181">
    <property type="entry name" value="Acyl_CoA_acyltransferase"/>
</dbReference>
<proteinExistence type="predicted"/>
<organism evidence="2 3">
    <name type="scientific">Zavarzinia compransoris</name>
    <dbReference type="NCBI Taxonomy" id="1264899"/>
    <lineage>
        <taxon>Bacteria</taxon>
        <taxon>Pseudomonadati</taxon>
        <taxon>Pseudomonadota</taxon>
        <taxon>Alphaproteobacteria</taxon>
        <taxon>Rhodospirillales</taxon>
        <taxon>Zavarziniaceae</taxon>
        <taxon>Zavarzinia</taxon>
    </lineage>
</organism>
<keyword evidence="3" id="KW-1185">Reference proteome</keyword>
<dbReference type="RefSeq" id="WP_109919139.1">
    <property type="nucleotide sequence ID" value="NZ_QGLF01000001.1"/>
</dbReference>
<evidence type="ECO:0000313" key="2">
    <source>
        <dbReference type="EMBL" id="PWR23105.1"/>
    </source>
</evidence>
<dbReference type="GO" id="GO:0034069">
    <property type="term" value="F:aminoglycoside N-acetyltransferase activity"/>
    <property type="evidence" value="ECO:0007669"/>
    <property type="project" value="TreeGrafter"/>
</dbReference>